<dbReference type="SUPFAM" id="SSF54695">
    <property type="entry name" value="POZ domain"/>
    <property type="match status" value="2"/>
</dbReference>
<proteinExistence type="predicted"/>
<accession>A0AA39KWL9</accession>
<dbReference type="SMART" id="SM00612">
    <property type="entry name" value="Kelch"/>
    <property type="match status" value="4"/>
</dbReference>
<dbReference type="InterPro" id="IPR000210">
    <property type="entry name" value="BTB/POZ_dom"/>
</dbReference>
<dbReference type="GO" id="GO:0003779">
    <property type="term" value="F:actin binding"/>
    <property type="evidence" value="ECO:0007669"/>
    <property type="project" value="UniProtKB-KW"/>
</dbReference>
<dbReference type="PROSITE" id="PS50097">
    <property type="entry name" value="BTB"/>
    <property type="match status" value="2"/>
</dbReference>
<dbReference type="AlphaFoldDB" id="A0AA39KWL9"/>
<dbReference type="Gene3D" id="3.30.710.10">
    <property type="entry name" value="Potassium Channel Kv1.1, Chain A"/>
    <property type="match status" value="2"/>
</dbReference>
<dbReference type="Gene3D" id="2.120.10.80">
    <property type="entry name" value="Kelch-type beta propeller"/>
    <property type="match status" value="2"/>
</dbReference>
<dbReference type="EMBL" id="JAQQBS010000001">
    <property type="protein sequence ID" value="KAK0176470.1"/>
    <property type="molecule type" value="Genomic_DNA"/>
</dbReference>
<evidence type="ECO:0000313" key="5">
    <source>
        <dbReference type="Proteomes" id="UP001168990"/>
    </source>
</evidence>
<dbReference type="CDD" id="cd18308">
    <property type="entry name" value="BTB1_POZ_LZTR1"/>
    <property type="match status" value="1"/>
</dbReference>
<reference evidence="4" key="2">
    <citation type="submission" date="2023-03" db="EMBL/GenBank/DDBJ databases">
        <authorList>
            <person name="Inwood S.N."/>
            <person name="Skelly J.G."/>
            <person name="Guhlin J."/>
            <person name="Harrop T.W.R."/>
            <person name="Goldson S.G."/>
            <person name="Dearden P.K."/>
        </authorList>
    </citation>
    <scope>NUCLEOTIDE SEQUENCE</scope>
    <source>
        <strain evidence="4">Irish</strain>
        <tissue evidence="4">Whole body</tissue>
    </source>
</reference>
<dbReference type="SUPFAM" id="SSF117281">
    <property type="entry name" value="Kelch motif"/>
    <property type="match status" value="1"/>
</dbReference>
<organism evidence="4 5">
    <name type="scientific">Microctonus aethiopoides</name>
    <dbReference type="NCBI Taxonomy" id="144406"/>
    <lineage>
        <taxon>Eukaryota</taxon>
        <taxon>Metazoa</taxon>
        <taxon>Ecdysozoa</taxon>
        <taxon>Arthropoda</taxon>
        <taxon>Hexapoda</taxon>
        <taxon>Insecta</taxon>
        <taxon>Pterygota</taxon>
        <taxon>Neoptera</taxon>
        <taxon>Endopterygota</taxon>
        <taxon>Hymenoptera</taxon>
        <taxon>Apocrita</taxon>
        <taxon>Ichneumonoidea</taxon>
        <taxon>Braconidae</taxon>
        <taxon>Euphorinae</taxon>
        <taxon>Microctonus</taxon>
    </lineage>
</organism>
<keyword evidence="5" id="KW-1185">Reference proteome</keyword>
<dbReference type="PANTHER" id="PTHR46376">
    <property type="entry name" value="LEUCINE-ZIPPER-LIKE TRANSCRIPTIONAL REGULATOR 1"/>
    <property type="match status" value="1"/>
</dbReference>
<evidence type="ECO:0000256" key="1">
    <source>
        <dbReference type="ARBA" id="ARBA00022441"/>
    </source>
</evidence>
<keyword evidence="2" id="KW-0677">Repeat</keyword>
<reference evidence="4" key="1">
    <citation type="journal article" date="2023" name="bioRxiv">
        <title>Scaffold-level genome assemblies of two parasitoid biocontrol wasps reveal the parthenogenesis mechanism and an associated novel virus.</title>
        <authorList>
            <person name="Inwood S."/>
            <person name="Skelly J."/>
            <person name="Guhlin J."/>
            <person name="Harrop T."/>
            <person name="Goldson S."/>
            <person name="Dearden P."/>
        </authorList>
    </citation>
    <scope>NUCLEOTIDE SEQUENCE</scope>
    <source>
        <strain evidence="4">Irish</strain>
        <tissue evidence="4">Whole body</tissue>
    </source>
</reference>
<evidence type="ECO:0000256" key="2">
    <source>
        <dbReference type="ARBA" id="ARBA00022737"/>
    </source>
</evidence>
<dbReference type="SMART" id="SM00225">
    <property type="entry name" value="BTB"/>
    <property type="match status" value="2"/>
</dbReference>
<dbReference type="InterPro" id="IPR011333">
    <property type="entry name" value="SKP1/BTB/POZ_sf"/>
</dbReference>
<evidence type="ECO:0000259" key="3">
    <source>
        <dbReference type="PROSITE" id="PS50097"/>
    </source>
</evidence>
<feature type="domain" description="BTB" evidence="3">
    <location>
        <begin position="359"/>
        <end position="437"/>
    </location>
</feature>
<dbReference type="Pfam" id="PF24681">
    <property type="entry name" value="Kelch_KLHDC2_KLHL20_DRC7"/>
    <property type="match status" value="1"/>
</dbReference>
<dbReference type="CDD" id="cd18309">
    <property type="entry name" value="BTB2_POZ_LZTR1"/>
    <property type="match status" value="1"/>
</dbReference>
<sequence>MDKTTAECLTLDFGPFETVHRWQRMPECDEFVGARRSKHTVVAYKDAIYVFGGDDGKRMLNDLLRFDVKEKSWGRAFAIGTPPAPRYHHSAVIHDSSMFVFGGYTGDIHSNSNLANKNDLFEYRFQNGQWTEWKFIGKTPVARSAHGAAIYDNKLWIFAGYDGNARLNDMWTISLLPGELRIWEEVVQYGDCPPTCCNFPVAVARESMFVFSGQSGAKITNSLFQFHFRDKRWTRISTEHILRGAPPPPARRYGHTMVSFDRHLYVFGGAADSTLPNDLHCYDLDTQTWNIVIPSNDSEVPSGRLFHAASVIGEAMFIFGGTVDNNVRSGETYRFQFSCYPKCTLHDDLGRLLNLRQFCDVEFVVGNEQVEKKIPAHIAMVAARSQFLRDRIRQAREERIEQTKDAPLLEVKLDDAVPEAFEMVLNYIYTDRIDPTICVKDDDPSNRIVLLMMDVYRLALEFNMKRLEQLCVHYLEATINHANVLEALHNAAHLKLHFIKEFCLGFVVKDSNYNQIVMSREFETLDRGLMVEIIRRRQMPQIRYNSKQYETVMGTTLEQDMEKFLKNMLDGRDNGGKEFCDITLMLNGVPYPAHKAVLAARCSYFEGMFRSFMPENNTVNIQIGEMIPSTESFVSLMRYIYYADVSMPPEDSLYLFTAPVFYGFTNNRLQAFCKQNLEMNVTFENVIQILEAADRMQASDMKKYALNLIVHHLSKVARLPRLKELSRELLLNIIEAMADEQSEARTCQDMTSDC</sequence>
<dbReference type="InterPro" id="IPR006652">
    <property type="entry name" value="Kelch_1"/>
</dbReference>
<dbReference type="PANTHER" id="PTHR46376:SF1">
    <property type="entry name" value="LEUCINE-ZIPPER-LIKE TRANSCRIPTIONAL REGULATOR 1"/>
    <property type="match status" value="1"/>
</dbReference>
<dbReference type="FunFam" id="3.30.710.10:FF:000139">
    <property type="entry name" value="Leucine-zipper transcriptional regulator 1"/>
    <property type="match status" value="1"/>
</dbReference>
<evidence type="ECO:0000313" key="4">
    <source>
        <dbReference type="EMBL" id="KAK0176470.1"/>
    </source>
</evidence>
<dbReference type="GO" id="GO:0005794">
    <property type="term" value="C:Golgi apparatus"/>
    <property type="evidence" value="ECO:0007669"/>
    <property type="project" value="TreeGrafter"/>
</dbReference>
<protein>
    <recommendedName>
        <fullName evidence="3">BTB domain-containing protein</fullName>
    </recommendedName>
</protein>
<dbReference type="InterPro" id="IPR015915">
    <property type="entry name" value="Kelch-typ_b-propeller"/>
</dbReference>
<dbReference type="Proteomes" id="UP001168990">
    <property type="component" value="Unassembled WGS sequence"/>
</dbReference>
<dbReference type="CDD" id="cd18505">
    <property type="entry name" value="BACK1_LZTR1"/>
    <property type="match status" value="1"/>
</dbReference>
<dbReference type="Pfam" id="PF00651">
    <property type="entry name" value="BTB"/>
    <property type="match status" value="2"/>
</dbReference>
<dbReference type="FunFam" id="2.120.10.80:FF:000090">
    <property type="entry name" value="Leucine-zipper transcriptional regulator 1"/>
    <property type="match status" value="1"/>
</dbReference>
<dbReference type="CDD" id="cd18506">
    <property type="entry name" value="BACK2_LZTR1"/>
    <property type="match status" value="1"/>
</dbReference>
<name>A0AA39KWL9_9HYME</name>
<keyword evidence="1" id="KW-0880">Kelch repeat</keyword>
<comment type="caution">
    <text evidence="4">The sequence shown here is derived from an EMBL/GenBank/DDBJ whole genome shotgun (WGS) entry which is preliminary data.</text>
</comment>
<dbReference type="FunFam" id="3.30.710.10:FF:000024">
    <property type="entry name" value="Leucine-zipper-like transcriptional regulator 1"/>
    <property type="match status" value="1"/>
</dbReference>
<dbReference type="Pfam" id="PF01344">
    <property type="entry name" value="Kelch_1"/>
    <property type="match status" value="1"/>
</dbReference>
<dbReference type="InterPro" id="IPR051568">
    <property type="entry name" value="LZTR1/Attractin"/>
</dbReference>
<gene>
    <name evidence="4" type="ORF">PV328_000602</name>
</gene>
<feature type="domain" description="BTB" evidence="3">
    <location>
        <begin position="580"/>
        <end position="649"/>
    </location>
</feature>